<dbReference type="EMBL" id="JAUSUA010000002">
    <property type="protein sequence ID" value="MDQ0206951.1"/>
    <property type="molecule type" value="Genomic_DNA"/>
</dbReference>
<dbReference type="RefSeq" id="WP_306981854.1">
    <property type="nucleotide sequence ID" value="NZ_JAUSUA010000002.1"/>
</dbReference>
<dbReference type="Proteomes" id="UP001225034">
    <property type="component" value="Unassembled WGS sequence"/>
</dbReference>
<proteinExistence type="predicted"/>
<reference evidence="1 2" key="1">
    <citation type="submission" date="2023-07" db="EMBL/GenBank/DDBJ databases">
        <title>Genomic Encyclopedia of Type Strains, Phase IV (KMG-IV): sequencing the most valuable type-strain genomes for metagenomic binning, comparative biology and taxonomic classification.</title>
        <authorList>
            <person name="Goeker M."/>
        </authorList>
    </citation>
    <scope>NUCLEOTIDE SEQUENCE [LARGE SCALE GENOMIC DNA]</scope>
    <source>
        <strain evidence="1 2">DSM 19154</strain>
    </source>
</reference>
<dbReference type="InterPro" id="IPR036689">
    <property type="entry name" value="ESAT-6-like_sf"/>
</dbReference>
<keyword evidence="2" id="KW-1185">Reference proteome</keyword>
<organism evidence="1 2">
    <name type="scientific">Alkalicoccobacillus murimartini</name>
    <dbReference type="NCBI Taxonomy" id="171685"/>
    <lineage>
        <taxon>Bacteria</taxon>
        <taxon>Bacillati</taxon>
        <taxon>Bacillota</taxon>
        <taxon>Bacilli</taxon>
        <taxon>Bacillales</taxon>
        <taxon>Bacillaceae</taxon>
        <taxon>Alkalicoccobacillus</taxon>
    </lineage>
</organism>
<accession>A0ABT9YGY2</accession>
<dbReference type="Pfam" id="PF06013">
    <property type="entry name" value="WXG100"/>
    <property type="match status" value="1"/>
</dbReference>
<protein>
    <submittedName>
        <fullName evidence="1">Uncharacterized protein YukE</fullName>
    </submittedName>
</protein>
<evidence type="ECO:0000313" key="2">
    <source>
        <dbReference type="Proteomes" id="UP001225034"/>
    </source>
</evidence>
<gene>
    <name evidence="1" type="ORF">J2S05_001750</name>
</gene>
<dbReference type="InterPro" id="IPR010310">
    <property type="entry name" value="T7SS_ESAT-6-like"/>
</dbReference>
<dbReference type="Gene3D" id="1.10.287.1060">
    <property type="entry name" value="ESAT-6-like"/>
    <property type="match status" value="1"/>
</dbReference>
<sequence length="105" mass="11707">MSMEIQVDPAAVQSLVEKARQVPSERMNAAIDKLSDLQEVTSDWKGDAVESHEAARNELENVLTNSKALMDAILSTLDQAVEDFSSKDEEISMKFEKKVDNYSSK</sequence>
<dbReference type="SUPFAM" id="SSF140453">
    <property type="entry name" value="EsxAB dimer-like"/>
    <property type="match status" value="1"/>
</dbReference>
<name>A0ABT9YGY2_9BACI</name>
<evidence type="ECO:0000313" key="1">
    <source>
        <dbReference type="EMBL" id="MDQ0206951.1"/>
    </source>
</evidence>
<comment type="caution">
    <text evidence="1">The sequence shown here is derived from an EMBL/GenBank/DDBJ whole genome shotgun (WGS) entry which is preliminary data.</text>
</comment>